<name>X1HME3_9ZZZZ</name>
<proteinExistence type="predicted"/>
<accession>X1HME3</accession>
<evidence type="ECO:0000313" key="2">
    <source>
        <dbReference type="EMBL" id="GAH71321.1"/>
    </source>
</evidence>
<dbReference type="InterPro" id="IPR026444">
    <property type="entry name" value="Secre_tail"/>
</dbReference>
<reference evidence="2" key="1">
    <citation type="journal article" date="2014" name="Front. Microbiol.">
        <title>High frequency of phylogenetically diverse reductive dehalogenase-homologous genes in deep subseafloor sedimentary metagenomes.</title>
        <authorList>
            <person name="Kawai M."/>
            <person name="Futagami T."/>
            <person name="Toyoda A."/>
            <person name="Takaki Y."/>
            <person name="Nishi S."/>
            <person name="Hori S."/>
            <person name="Arai W."/>
            <person name="Tsubouchi T."/>
            <person name="Morono Y."/>
            <person name="Uchiyama I."/>
            <person name="Ito T."/>
            <person name="Fujiyama A."/>
            <person name="Inagaki F."/>
            <person name="Takami H."/>
        </authorList>
    </citation>
    <scope>NUCLEOTIDE SEQUENCE</scope>
    <source>
        <strain evidence="2">Expedition CK06-06</strain>
    </source>
</reference>
<feature type="non-terminal residue" evidence="2">
    <location>
        <position position="1"/>
    </location>
</feature>
<organism evidence="2">
    <name type="scientific">marine sediment metagenome</name>
    <dbReference type="NCBI Taxonomy" id="412755"/>
    <lineage>
        <taxon>unclassified sequences</taxon>
        <taxon>metagenomes</taxon>
        <taxon>ecological metagenomes</taxon>
    </lineage>
</organism>
<dbReference type="Pfam" id="PF13860">
    <property type="entry name" value="FlgD_ig"/>
    <property type="match status" value="1"/>
</dbReference>
<sequence length="88" mass="9852">TLYISPNPTHSRVTIQYNLPTNSKVSVRILDITGRVIKTIYEGDKKAGNYKFVWDGTTDKGVKVPSGSYFCKIKTGETSLTKKITLIR</sequence>
<dbReference type="EMBL" id="BARU01028496">
    <property type="protein sequence ID" value="GAH71321.1"/>
    <property type="molecule type" value="Genomic_DNA"/>
</dbReference>
<comment type="caution">
    <text evidence="2">The sequence shown here is derived from an EMBL/GenBank/DDBJ whole genome shotgun (WGS) entry which is preliminary data.</text>
</comment>
<gene>
    <name evidence="2" type="ORF">S03H2_45476</name>
</gene>
<dbReference type="Gene3D" id="2.60.40.4070">
    <property type="match status" value="1"/>
</dbReference>
<dbReference type="AlphaFoldDB" id="X1HME3"/>
<dbReference type="NCBIfam" id="TIGR04183">
    <property type="entry name" value="Por_Secre_tail"/>
    <property type="match status" value="1"/>
</dbReference>
<protein>
    <recommendedName>
        <fullName evidence="1">FlgD/Vpr Ig-like domain-containing protein</fullName>
    </recommendedName>
</protein>
<feature type="domain" description="FlgD/Vpr Ig-like" evidence="1">
    <location>
        <begin position="11"/>
        <end position="75"/>
    </location>
</feature>
<evidence type="ECO:0000259" key="1">
    <source>
        <dbReference type="Pfam" id="PF13860"/>
    </source>
</evidence>
<dbReference type="InterPro" id="IPR025965">
    <property type="entry name" value="FlgD/Vpr_Ig-like"/>
</dbReference>